<gene>
    <name evidence="1" type="ORF">SAMN05444483_12147</name>
</gene>
<feature type="non-terminal residue" evidence="1">
    <location>
        <position position="1"/>
    </location>
</feature>
<evidence type="ECO:0000313" key="1">
    <source>
        <dbReference type="EMBL" id="SHG67473.1"/>
    </source>
</evidence>
<keyword evidence="2" id="KW-1185">Reference proteome</keyword>
<proteinExistence type="predicted"/>
<reference evidence="2" key="1">
    <citation type="submission" date="2016-11" db="EMBL/GenBank/DDBJ databases">
        <authorList>
            <person name="Varghese N."/>
            <person name="Submissions S."/>
        </authorList>
    </citation>
    <scope>NUCLEOTIDE SEQUENCE [LARGE SCALE GENOMIC DNA]</scope>
    <source>
        <strain evidence="2">DSM 24579</strain>
    </source>
</reference>
<dbReference type="EMBL" id="FQVT01000021">
    <property type="protein sequence ID" value="SHG67473.1"/>
    <property type="molecule type" value="Genomic_DNA"/>
</dbReference>
<dbReference type="Proteomes" id="UP000183945">
    <property type="component" value="Unassembled WGS sequence"/>
</dbReference>
<sequence>EQNKEKMSTINVIRNKLLARIFAVVKRGTPYADTMRYAA</sequence>
<protein>
    <recommendedName>
        <fullName evidence="3">Transposase IS116/IS110/IS902 family protein</fullName>
    </recommendedName>
</protein>
<name>A0A1M5LSY7_SALEC</name>
<dbReference type="AlphaFoldDB" id="A0A1M5LSY7"/>
<evidence type="ECO:0000313" key="2">
    <source>
        <dbReference type="Proteomes" id="UP000183945"/>
    </source>
</evidence>
<evidence type="ECO:0008006" key="3">
    <source>
        <dbReference type="Google" id="ProtNLM"/>
    </source>
</evidence>
<organism evidence="1 2">
    <name type="scientific">Salegentibacter echinorum</name>
    <dbReference type="NCBI Taxonomy" id="1073325"/>
    <lineage>
        <taxon>Bacteria</taxon>
        <taxon>Pseudomonadati</taxon>
        <taxon>Bacteroidota</taxon>
        <taxon>Flavobacteriia</taxon>
        <taxon>Flavobacteriales</taxon>
        <taxon>Flavobacteriaceae</taxon>
        <taxon>Salegentibacter</taxon>
    </lineage>
</organism>
<accession>A0A1M5LSY7</accession>